<sequence>MNTHMATRSRVPASIGMAIETKKDGEGNKAETPSETKKAITEVMTAFEEFKTANDARLKELEAKGAADPISVDKLDKINKHLDKFEDLNKRVATAEGVKKALDDLQEQFDEMETALARRSTADTPEAKAAELKQRVNDWGRGVVDAYAKGEANLTEDQRKALQDVRDEYKALSVGQDTTGGYLAPVDYVREIIKSVTEMSPARSLARVRPTGMKSISQPKRTGQFSAVRVAEQGPRSETDGLRWGNVEIPAPEAYALIDISEQNLEDSFWDLEAELREEASEQFAVLEGAEFVSGSGVGEAQGILIHDDVAETNSGAAADITADGLLSLKYGIKTAYARNASFALNRSTMGAVRRLKDGNGQYLWMPGIAMGRPNTIDGDPYVECPDMPNVQAGAFPVAYGDFRKAYTMADRVQMTLLRDPYTQATSGNVRFLFRRRFGGQVVLAEAIRKMKIAA</sequence>
<organism evidence="5 6">
    <name type="scientific">Hyphobacterium vulgare</name>
    <dbReference type="NCBI Taxonomy" id="1736751"/>
    <lineage>
        <taxon>Bacteria</taxon>
        <taxon>Pseudomonadati</taxon>
        <taxon>Pseudomonadota</taxon>
        <taxon>Alphaproteobacteria</taxon>
        <taxon>Maricaulales</taxon>
        <taxon>Maricaulaceae</taxon>
        <taxon>Hyphobacterium</taxon>
    </lineage>
</organism>
<dbReference type="Gene3D" id="3.30.2400.10">
    <property type="entry name" value="Major capsid protein gp5"/>
    <property type="match status" value="1"/>
</dbReference>
<evidence type="ECO:0000256" key="3">
    <source>
        <dbReference type="SAM" id="MobiDB-lite"/>
    </source>
</evidence>
<reference evidence="6" key="1">
    <citation type="journal article" date="2019" name="Int. J. Syst. Evol. Microbiol.">
        <title>The Global Catalogue of Microorganisms (GCM) 10K type strain sequencing project: providing services to taxonomists for standard genome sequencing and annotation.</title>
        <authorList>
            <consortium name="The Broad Institute Genomics Platform"/>
            <consortium name="The Broad Institute Genome Sequencing Center for Infectious Disease"/>
            <person name="Wu L."/>
            <person name="Ma J."/>
        </authorList>
    </citation>
    <scope>NUCLEOTIDE SEQUENCE [LARGE SCALE GENOMIC DNA]</scope>
    <source>
        <strain evidence="6">KCTC 52487</strain>
    </source>
</reference>
<feature type="domain" description="Phage capsid-like C-terminal" evidence="4">
    <location>
        <begin position="180"/>
        <end position="452"/>
    </location>
</feature>
<evidence type="ECO:0000313" key="5">
    <source>
        <dbReference type="EMBL" id="MFC2924988.1"/>
    </source>
</evidence>
<dbReference type="SUPFAM" id="SSF56563">
    <property type="entry name" value="Major capsid protein gp5"/>
    <property type="match status" value="1"/>
</dbReference>
<dbReference type="InterPro" id="IPR024455">
    <property type="entry name" value="Phage_capsid"/>
</dbReference>
<dbReference type="Pfam" id="PF05065">
    <property type="entry name" value="Phage_capsid"/>
    <property type="match status" value="1"/>
</dbReference>
<feature type="compositionally biased region" description="Polar residues" evidence="3">
    <location>
        <begin position="214"/>
        <end position="225"/>
    </location>
</feature>
<dbReference type="Proteomes" id="UP001595379">
    <property type="component" value="Unassembled WGS sequence"/>
</dbReference>
<evidence type="ECO:0000313" key="6">
    <source>
        <dbReference type="Proteomes" id="UP001595379"/>
    </source>
</evidence>
<evidence type="ECO:0000256" key="2">
    <source>
        <dbReference type="SAM" id="Coils"/>
    </source>
</evidence>
<feature type="coiled-coil region" evidence="2">
    <location>
        <begin position="95"/>
        <end position="122"/>
    </location>
</feature>
<keyword evidence="6" id="KW-1185">Reference proteome</keyword>
<keyword evidence="2" id="KW-0175">Coiled coil</keyword>
<dbReference type="InterPro" id="IPR054612">
    <property type="entry name" value="Phage_capsid-like_C"/>
</dbReference>
<comment type="caution">
    <text evidence="5">The sequence shown here is derived from an EMBL/GenBank/DDBJ whole genome shotgun (WGS) entry which is preliminary data.</text>
</comment>
<name>A0ABV6ZUD4_9PROT</name>
<feature type="region of interest" description="Disordered" evidence="3">
    <location>
        <begin position="204"/>
        <end position="243"/>
    </location>
</feature>
<dbReference type="RefSeq" id="WP_343163871.1">
    <property type="nucleotide sequence ID" value="NZ_JBHRSV010000001.1"/>
</dbReference>
<dbReference type="EMBL" id="JBHRSV010000001">
    <property type="protein sequence ID" value="MFC2924988.1"/>
    <property type="molecule type" value="Genomic_DNA"/>
</dbReference>
<proteinExistence type="predicted"/>
<dbReference type="NCBIfam" id="TIGR01554">
    <property type="entry name" value="major_cap_HK97"/>
    <property type="match status" value="1"/>
</dbReference>
<accession>A0ABV6ZUD4</accession>
<evidence type="ECO:0000259" key="4">
    <source>
        <dbReference type="Pfam" id="PF05065"/>
    </source>
</evidence>
<protein>
    <submittedName>
        <fullName evidence="5">Phage major capsid protein</fullName>
    </submittedName>
</protein>
<comment type="subcellular location">
    <subcellularLocation>
        <location evidence="1">Virion</location>
    </subcellularLocation>
</comment>
<evidence type="ECO:0000256" key="1">
    <source>
        <dbReference type="ARBA" id="ARBA00004328"/>
    </source>
</evidence>
<gene>
    <name evidence="5" type="ORF">ACFOOR_02595</name>
</gene>
<dbReference type="Gene3D" id="3.30.2320.10">
    <property type="entry name" value="hypothetical protein PF0899 domain"/>
    <property type="match status" value="1"/>
</dbReference>